<protein>
    <submittedName>
        <fullName evidence="1">Predicted protein</fullName>
    </submittedName>
</protein>
<evidence type="ECO:0000313" key="1">
    <source>
        <dbReference type="EMBL" id="EFW13703.1"/>
    </source>
</evidence>
<dbReference type="EMBL" id="GL636512">
    <property type="protein sequence ID" value="EFW13703.1"/>
    <property type="molecule type" value="Genomic_DNA"/>
</dbReference>
<dbReference type="Proteomes" id="UP000002497">
    <property type="component" value="Unassembled WGS sequence"/>
</dbReference>
<reference evidence="2" key="1">
    <citation type="journal article" date="2010" name="Genome Res.">
        <title>Population genomic sequencing of Coccidioides fungi reveals recent hybridization and transposon control.</title>
        <authorList>
            <person name="Neafsey D.E."/>
            <person name="Barker B.M."/>
            <person name="Sharpton T.J."/>
            <person name="Stajich J.E."/>
            <person name="Park D.J."/>
            <person name="Whiston E."/>
            <person name="Hung C.-Y."/>
            <person name="McMahan C."/>
            <person name="White J."/>
            <person name="Sykes S."/>
            <person name="Heiman D."/>
            <person name="Young S."/>
            <person name="Zeng Q."/>
            <person name="Abouelleil A."/>
            <person name="Aftuck L."/>
            <person name="Bessette D."/>
            <person name="Brown A."/>
            <person name="FitzGerald M."/>
            <person name="Lui A."/>
            <person name="Macdonald J.P."/>
            <person name="Priest M."/>
            <person name="Orbach M.J."/>
            <person name="Galgiani J.N."/>
            <person name="Kirkland T.N."/>
            <person name="Cole G.T."/>
            <person name="Birren B.W."/>
            <person name="Henn M.R."/>
            <person name="Taylor J.W."/>
            <person name="Rounsley S.D."/>
        </authorList>
    </citation>
    <scope>NUCLEOTIDE SEQUENCE [LARGE SCALE GENOMIC DNA]</scope>
    <source>
        <strain evidence="2">RMSCC 757 / Silveira</strain>
    </source>
</reference>
<name>E9DIU9_COCPS</name>
<proteinExistence type="predicted"/>
<sequence>MYSNTLHNPMQEIIYTLIVAHTSCDDPPSHPPMDPFSPYSQEAWMYPVPVWYIQTGLLIFRMPTVGSFLPRLKLNCSELVIEEANHNTAVRNTNTASLQNKKLQIGVGITKQAVFGITSGKHAGMINM</sequence>
<evidence type="ECO:0000313" key="2">
    <source>
        <dbReference type="Proteomes" id="UP000002497"/>
    </source>
</evidence>
<organism evidence="2">
    <name type="scientific">Coccidioides posadasii (strain RMSCC 757 / Silveira)</name>
    <name type="common">Valley fever fungus</name>
    <dbReference type="NCBI Taxonomy" id="443226"/>
    <lineage>
        <taxon>Eukaryota</taxon>
        <taxon>Fungi</taxon>
        <taxon>Dikarya</taxon>
        <taxon>Ascomycota</taxon>
        <taxon>Pezizomycotina</taxon>
        <taxon>Eurotiomycetes</taxon>
        <taxon>Eurotiomycetidae</taxon>
        <taxon>Onygenales</taxon>
        <taxon>Onygenaceae</taxon>
        <taxon>Coccidioides</taxon>
    </lineage>
</organism>
<reference evidence="2" key="2">
    <citation type="submission" date="2010-03" db="EMBL/GenBank/DDBJ databases">
        <title>The genome sequence of Coccidioides posadasii strain Silveira.</title>
        <authorList>
            <consortium name="The Broad Institute Genome Sequencing Center for Infectious Disease"/>
            <person name="Neafsey D."/>
            <person name="Orbach M."/>
            <person name="Henn M.R."/>
            <person name="Cole G.T."/>
            <person name="Galgiani J."/>
            <person name="Gardner M.J."/>
            <person name="Kirkland T.N."/>
            <person name="Taylor J.W."/>
            <person name="Young S.K."/>
            <person name="Zeng Q."/>
            <person name="Koehrsen M."/>
            <person name="Alvarado L."/>
            <person name="Berlin A."/>
            <person name="Borenstein D."/>
            <person name="Chapman S.B."/>
            <person name="Chen Z."/>
            <person name="Engels R."/>
            <person name="Freedman E."/>
            <person name="Gellesch M."/>
            <person name="Goldberg J."/>
            <person name="Griggs A."/>
            <person name="Gujja S."/>
            <person name="Heilman E."/>
            <person name="Heiman D."/>
            <person name="Howarth C."/>
            <person name="Jen D."/>
            <person name="Larson L."/>
            <person name="Mehta T."/>
            <person name="Neiman D."/>
            <person name="Park D."/>
            <person name="Pearson M."/>
            <person name="Richards J."/>
            <person name="Roberts A."/>
            <person name="Saif S."/>
            <person name="Shea T."/>
            <person name="Shenoy N."/>
            <person name="Sisk P."/>
            <person name="Stolte C."/>
            <person name="Sykes S."/>
            <person name="Walk T."/>
            <person name="White J."/>
            <person name="Yandava C."/>
            <person name="Haas B."/>
            <person name="Nusbaum C."/>
            <person name="Birren B."/>
        </authorList>
    </citation>
    <scope>NUCLEOTIDE SEQUENCE [LARGE SCALE GENOMIC DNA]</scope>
    <source>
        <strain evidence="2">RMSCC 757 / Silveira</strain>
    </source>
</reference>
<dbReference type="VEuPathDB" id="FungiDB:CPSG_09742"/>
<keyword evidence="2" id="KW-1185">Reference proteome</keyword>
<gene>
    <name evidence="1" type="ORF">CPSG_09742</name>
</gene>
<dbReference type="AlphaFoldDB" id="E9DIU9"/>
<dbReference type="HOGENOM" id="CLU_1959370_0_0_1"/>
<accession>E9DIU9</accession>